<evidence type="ECO:0000256" key="11">
    <source>
        <dbReference type="SAM" id="Phobius"/>
    </source>
</evidence>
<evidence type="ECO:0000256" key="10">
    <source>
        <dbReference type="ARBA" id="ARBA00023136"/>
    </source>
</evidence>
<evidence type="ECO:0000259" key="12">
    <source>
        <dbReference type="PROSITE" id="PS50109"/>
    </source>
</evidence>
<feature type="domain" description="Histidine kinase" evidence="12">
    <location>
        <begin position="255"/>
        <end position="468"/>
    </location>
</feature>
<dbReference type="InterPro" id="IPR036890">
    <property type="entry name" value="HATPase_C_sf"/>
</dbReference>
<dbReference type="PROSITE" id="PS50109">
    <property type="entry name" value="HIS_KIN"/>
    <property type="match status" value="1"/>
</dbReference>
<comment type="catalytic activity">
    <reaction evidence="1">
        <text>ATP + protein L-histidine = ADP + protein N-phospho-L-histidine.</text>
        <dbReference type="EC" id="2.7.13.3"/>
    </reaction>
</comment>
<organism evidence="14 15">
    <name type="scientific">Marinobacterium lacunae</name>
    <dbReference type="NCBI Taxonomy" id="1232683"/>
    <lineage>
        <taxon>Bacteria</taxon>
        <taxon>Pseudomonadati</taxon>
        <taxon>Pseudomonadota</taxon>
        <taxon>Gammaproteobacteria</taxon>
        <taxon>Oceanospirillales</taxon>
        <taxon>Oceanospirillaceae</taxon>
        <taxon>Marinobacterium</taxon>
    </lineage>
</organism>
<dbReference type="PANTHER" id="PTHR45436:SF1">
    <property type="entry name" value="SENSOR PROTEIN QSEC"/>
    <property type="match status" value="1"/>
</dbReference>
<keyword evidence="4" id="KW-0597">Phosphoprotein</keyword>
<dbReference type="Pfam" id="PF02518">
    <property type="entry name" value="HATPase_c"/>
    <property type="match status" value="1"/>
</dbReference>
<dbReference type="RefSeq" id="WP_036192312.1">
    <property type="nucleotide sequence ID" value="NZ_JMQN01000063.1"/>
</dbReference>
<dbReference type="eggNOG" id="COG2205">
    <property type="taxonomic scope" value="Bacteria"/>
</dbReference>
<reference evidence="14 15" key="1">
    <citation type="submission" date="2014-04" db="EMBL/GenBank/DDBJ databases">
        <title>Marinobacterium kochiensis sp. nov., isolated from sediment sample collected from Kochi backwaters in Kerala, India.</title>
        <authorList>
            <person name="Singh A."/>
            <person name="Pinnaka A.K."/>
        </authorList>
    </citation>
    <scope>NUCLEOTIDE SEQUENCE [LARGE SCALE GENOMIC DNA]</scope>
    <source>
        <strain evidence="14 15">AK27</strain>
    </source>
</reference>
<dbReference type="InterPro" id="IPR050428">
    <property type="entry name" value="TCS_sensor_his_kinase"/>
</dbReference>
<evidence type="ECO:0000256" key="3">
    <source>
        <dbReference type="ARBA" id="ARBA00012438"/>
    </source>
</evidence>
<keyword evidence="15" id="KW-1185">Reference proteome</keyword>
<evidence type="ECO:0000256" key="9">
    <source>
        <dbReference type="ARBA" id="ARBA00023012"/>
    </source>
</evidence>
<dbReference type="EMBL" id="JMQN01000063">
    <property type="protein sequence ID" value="KEA61661.1"/>
    <property type="molecule type" value="Genomic_DNA"/>
</dbReference>
<keyword evidence="9" id="KW-0902">Two-component regulatory system</keyword>
<dbReference type="CDD" id="cd00075">
    <property type="entry name" value="HATPase"/>
    <property type="match status" value="1"/>
</dbReference>
<keyword evidence="8 11" id="KW-1133">Transmembrane helix</keyword>
<dbReference type="STRING" id="1232683.ADIMK_4118"/>
<protein>
    <recommendedName>
        <fullName evidence="3">histidine kinase</fullName>
        <ecNumber evidence="3">2.7.13.3</ecNumber>
    </recommendedName>
</protein>
<keyword evidence="6 11" id="KW-0812">Transmembrane</keyword>
<dbReference type="CDD" id="cd00082">
    <property type="entry name" value="HisKA"/>
    <property type="match status" value="1"/>
</dbReference>
<evidence type="ECO:0000256" key="5">
    <source>
        <dbReference type="ARBA" id="ARBA00022679"/>
    </source>
</evidence>
<dbReference type="Gene3D" id="3.30.565.10">
    <property type="entry name" value="Histidine kinase-like ATPase, C-terminal domain"/>
    <property type="match status" value="1"/>
</dbReference>
<dbReference type="InterPro" id="IPR005467">
    <property type="entry name" value="His_kinase_dom"/>
</dbReference>
<dbReference type="InterPro" id="IPR003660">
    <property type="entry name" value="HAMP_dom"/>
</dbReference>
<dbReference type="Proteomes" id="UP000028252">
    <property type="component" value="Unassembled WGS sequence"/>
</dbReference>
<dbReference type="SMART" id="SM00388">
    <property type="entry name" value="HisKA"/>
    <property type="match status" value="1"/>
</dbReference>
<dbReference type="AlphaFoldDB" id="A0A081FT06"/>
<feature type="transmembrane region" description="Helical" evidence="11">
    <location>
        <begin position="176"/>
        <end position="195"/>
    </location>
</feature>
<dbReference type="InterPro" id="IPR003594">
    <property type="entry name" value="HATPase_dom"/>
</dbReference>
<name>A0A081FT06_9GAMM</name>
<evidence type="ECO:0000256" key="8">
    <source>
        <dbReference type="ARBA" id="ARBA00022989"/>
    </source>
</evidence>
<dbReference type="PATRIC" id="fig|1232683.4.peg.4049"/>
<evidence type="ECO:0000313" key="14">
    <source>
        <dbReference type="EMBL" id="KEA61661.1"/>
    </source>
</evidence>
<dbReference type="OrthoDB" id="9809766at2"/>
<evidence type="ECO:0000256" key="1">
    <source>
        <dbReference type="ARBA" id="ARBA00000085"/>
    </source>
</evidence>
<dbReference type="SUPFAM" id="SSF55874">
    <property type="entry name" value="ATPase domain of HSP90 chaperone/DNA topoisomerase II/histidine kinase"/>
    <property type="match status" value="1"/>
</dbReference>
<feature type="transmembrane region" description="Helical" evidence="11">
    <location>
        <begin position="12"/>
        <end position="31"/>
    </location>
</feature>
<dbReference type="InterPro" id="IPR003661">
    <property type="entry name" value="HisK_dim/P_dom"/>
</dbReference>
<dbReference type="Gene3D" id="1.10.287.130">
    <property type="match status" value="1"/>
</dbReference>
<evidence type="ECO:0000256" key="4">
    <source>
        <dbReference type="ARBA" id="ARBA00022553"/>
    </source>
</evidence>
<keyword evidence="10 11" id="KW-0472">Membrane</keyword>
<comment type="caution">
    <text evidence="14">The sequence shown here is derived from an EMBL/GenBank/DDBJ whole genome shotgun (WGS) entry which is preliminary data.</text>
</comment>
<sequence length="470" mass="52508">MKQNSFSIKQQLTKLTTALLVILIMISYLAADLYGRRAARLSYDRLLAGATLQIAENISLINGVAVVDLPRSAFKTLALAPDDRVFYAVTDEDGELITGYNDLPFNAEGNDRPREETSIGPFNYRFYTQKYRGENIRFITMDQVLNDVAIKKRIRITLGQSVRAREALASEIRWKALQFVSFFFVLALLVVSLAIKMMLLPLKTLNKELGSRSPVDLTPLDLSVPDEVTPLVKTINHFMAQLNGTLDKLKQFTAIAAHQIRTPLAGLKSQAQNALEEQDSTIRRQQLQRVVESSDLLSETVSQLLMQAELEHRFRREVFGDVQLDELVKEVCRDVAVPALLNGIEVAYLGEGRFHLTGDQFALKQMIRNILENAIKYSDANGLVETNISRHEDGTIVLSVSDNGPGIPEDERPKVFEEFFRGTDSTKPGSGLGLSIAKEIANHHGADLHLLDNTPHGLVVEIHFKRSENA</sequence>
<dbReference type="GO" id="GO:0005886">
    <property type="term" value="C:plasma membrane"/>
    <property type="evidence" value="ECO:0007669"/>
    <property type="project" value="TreeGrafter"/>
</dbReference>
<dbReference type="PROSITE" id="PS50885">
    <property type="entry name" value="HAMP"/>
    <property type="match status" value="1"/>
</dbReference>
<dbReference type="InterPro" id="IPR013727">
    <property type="entry name" value="2CSK_N"/>
</dbReference>
<dbReference type="InterPro" id="IPR004358">
    <property type="entry name" value="Sig_transdc_His_kin-like_C"/>
</dbReference>
<dbReference type="InterPro" id="IPR036097">
    <property type="entry name" value="HisK_dim/P_sf"/>
</dbReference>
<dbReference type="Pfam" id="PF00512">
    <property type="entry name" value="HisKA"/>
    <property type="match status" value="1"/>
</dbReference>
<dbReference type="PANTHER" id="PTHR45436">
    <property type="entry name" value="SENSOR HISTIDINE KINASE YKOH"/>
    <property type="match status" value="1"/>
</dbReference>
<gene>
    <name evidence="14" type="ORF">ADIMK_4118</name>
</gene>
<keyword evidence="5" id="KW-0808">Transferase</keyword>
<evidence type="ECO:0000256" key="2">
    <source>
        <dbReference type="ARBA" id="ARBA00004370"/>
    </source>
</evidence>
<accession>A0A081FT06</accession>
<evidence type="ECO:0000256" key="7">
    <source>
        <dbReference type="ARBA" id="ARBA00022777"/>
    </source>
</evidence>
<dbReference type="EC" id="2.7.13.3" evidence="3"/>
<evidence type="ECO:0000313" key="15">
    <source>
        <dbReference type="Proteomes" id="UP000028252"/>
    </source>
</evidence>
<comment type="subcellular location">
    <subcellularLocation>
        <location evidence="2">Membrane</location>
    </subcellularLocation>
</comment>
<proteinExistence type="predicted"/>
<evidence type="ECO:0000256" key="6">
    <source>
        <dbReference type="ARBA" id="ARBA00022692"/>
    </source>
</evidence>
<dbReference type="Pfam" id="PF08521">
    <property type="entry name" value="2CSK_N"/>
    <property type="match status" value="1"/>
</dbReference>
<evidence type="ECO:0000259" key="13">
    <source>
        <dbReference type="PROSITE" id="PS50885"/>
    </source>
</evidence>
<keyword evidence="7" id="KW-0418">Kinase</keyword>
<dbReference type="PRINTS" id="PR00344">
    <property type="entry name" value="BCTRLSENSOR"/>
</dbReference>
<dbReference type="GO" id="GO:0000155">
    <property type="term" value="F:phosphorelay sensor kinase activity"/>
    <property type="evidence" value="ECO:0007669"/>
    <property type="project" value="InterPro"/>
</dbReference>
<dbReference type="SMART" id="SM00387">
    <property type="entry name" value="HATPase_c"/>
    <property type="match status" value="1"/>
</dbReference>
<feature type="domain" description="HAMP" evidence="13">
    <location>
        <begin position="196"/>
        <end position="247"/>
    </location>
</feature>
<dbReference type="SUPFAM" id="SSF47384">
    <property type="entry name" value="Homodimeric domain of signal transducing histidine kinase"/>
    <property type="match status" value="1"/>
</dbReference>